<sequence>MSWCEVRMSELHPVRPHGLTGRTEPKAAWQPDSTGESRMSETAATGTRATRLRHGERQGAQRLLGRYYRVMVRDLRS</sequence>
<organism evidence="2">
    <name type="scientific">freshwater metagenome</name>
    <dbReference type="NCBI Taxonomy" id="449393"/>
    <lineage>
        <taxon>unclassified sequences</taxon>
        <taxon>metagenomes</taxon>
        <taxon>ecological metagenomes</taxon>
    </lineage>
</organism>
<feature type="region of interest" description="Disordered" evidence="1">
    <location>
        <begin position="14"/>
        <end position="52"/>
    </location>
</feature>
<name>A0A6J6ZDA4_9ZZZZ</name>
<gene>
    <name evidence="2" type="ORF">UFOPK3046_01679</name>
</gene>
<evidence type="ECO:0000313" key="2">
    <source>
        <dbReference type="EMBL" id="CAB4819690.1"/>
    </source>
</evidence>
<reference evidence="2" key="1">
    <citation type="submission" date="2020-05" db="EMBL/GenBank/DDBJ databases">
        <authorList>
            <person name="Chiriac C."/>
            <person name="Salcher M."/>
            <person name="Ghai R."/>
            <person name="Kavagutti S V."/>
        </authorList>
    </citation>
    <scope>NUCLEOTIDE SEQUENCE</scope>
</reference>
<protein>
    <submittedName>
        <fullName evidence="2">Unannotated protein</fullName>
    </submittedName>
</protein>
<dbReference type="EMBL" id="CAFAAQ010000194">
    <property type="protein sequence ID" value="CAB4819690.1"/>
    <property type="molecule type" value="Genomic_DNA"/>
</dbReference>
<dbReference type="AlphaFoldDB" id="A0A6J6ZDA4"/>
<proteinExistence type="predicted"/>
<accession>A0A6J6ZDA4</accession>
<evidence type="ECO:0000256" key="1">
    <source>
        <dbReference type="SAM" id="MobiDB-lite"/>
    </source>
</evidence>